<accession>U3A051</accession>
<dbReference type="RefSeq" id="WP_021691842.1">
    <property type="nucleotide sequence ID" value="NZ_BASZ01000014.1"/>
</dbReference>
<keyword evidence="5" id="KW-0411">Iron-sulfur</keyword>
<dbReference type="Proteomes" id="UP000016568">
    <property type="component" value="Unassembled WGS sequence"/>
</dbReference>
<organism evidence="7 8">
    <name type="scientific">Caenibius tardaugens NBRC 16725</name>
    <dbReference type="NCBI Taxonomy" id="1219035"/>
    <lineage>
        <taxon>Bacteria</taxon>
        <taxon>Pseudomonadati</taxon>
        <taxon>Pseudomonadota</taxon>
        <taxon>Alphaproteobacteria</taxon>
        <taxon>Sphingomonadales</taxon>
        <taxon>Erythrobacteraceae</taxon>
        <taxon>Caenibius</taxon>
    </lineage>
</organism>
<dbReference type="GO" id="GO:0051537">
    <property type="term" value="F:2 iron, 2 sulfur cluster binding"/>
    <property type="evidence" value="ECO:0007669"/>
    <property type="project" value="UniProtKB-KW"/>
</dbReference>
<gene>
    <name evidence="7" type="ORF">NT2_14_00280</name>
</gene>
<dbReference type="InterPro" id="IPR044043">
    <property type="entry name" value="VanA_C_cat"/>
</dbReference>
<dbReference type="PANTHER" id="PTHR21266">
    <property type="entry name" value="IRON-SULFUR DOMAIN CONTAINING PROTEIN"/>
    <property type="match status" value="1"/>
</dbReference>
<dbReference type="InterPro" id="IPR036922">
    <property type="entry name" value="Rieske_2Fe-2S_sf"/>
</dbReference>
<dbReference type="OrthoDB" id="9800776at2"/>
<evidence type="ECO:0000256" key="5">
    <source>
        <dbReference type="ARBA" id="ARBA00023014"/>
    </source>
</evidence>
<evidence type="ECO:0000256" key="3">
    <source>
        <dbReference type="ARBA" id="ARBA00023002"/>
    </source>
</evidence>
<evidence type="ECO:0000256" key="1">
    <source>
        <dbReference type="ARBA" id="ARBA00022714"/>
    </source>
</evidence>
<dbReference type="Gene3D" id="3.90.380.10">
    <property type="entry name" value="Naphthalene 1,2-dioxygenase Alpha Subunit, Chain A, domain 1"/>
    <property type="match status" value="1"/>
</dbReference>
<dbReference type="GO" id="GO:0046872">
    <property type="term" value="F:metal ion binding"/>
    <property type="evidence" value="ECO:0007669"/>
    <property type="project" value="UniProtKB-KW"/>
</dbReference>
<dbReference type="SUPFAM" id="SSF50022">
    <property type="entry name" value="ISP domain"/>
    <property type="match status" value="1"/>
</dbReference>
<evidence type="ECO:0000256" key="2">
    <source>
        <dbReference type="ARBA" id="ARBA00022723"/>
    </source>
</evidence>
<dbReference type="AlphaFoldDB" id="U3A051"/>
<keyword evidence="1" id="KW-0001">2Fe-2S</keyword>
<evidence type="ECO:0000313" key="8">
    <source>
        <dbReference type="Proteomes" id="UP000016568"/>
    </source>
</evidence>
<protein>
    <submittedName>
        <fullName evidence="7">Putative iron-sulfur protein</fullName>
    </submittedName>
</protein>
<dbReference type="KEGG" id="ntd:EGO55_04680"/>
<proteinExistence type="predicted"/>
<dbReference type="eggNOG" id="COG4638">
    <property type="taxonomic scope" value="Bacteria"/>
</dbReference>
<dbReference type="InterPro" id="IPR050584">
    <property type="entry name" value="Cholesterol_7-desaturase"/>
</dbReference>
<dbReference type="Pfam" id="PF19112">
    <property type="entry name" value="VanA_C"/>
    <property type="match status" value="1"/>
</dbReference>
<dbReference type="Gene3D" id="2.102.10.10">
    <property type="entry name" value="Rieske [2Fe-2S] iron-sulphur domain"/>
    <property type="match status" value="1"/>
</dbReference>
<dbReference type="SUPFAM" id="SSF55961">
    <property type="entry name" value="Bet v1-like"/>
    <property type="match status" value="1"/>
</dbReference>
<keyword evidence="8" id="KW-1185">Reference proteome</keyword>
<dbReference type="Pfam" id="PF00355">
    <property type="entry name" value="Rieske"/>
    <property type="match status" value="1"/>
</dbReference>
<dbReference type="GO" id="GO:0016491">
    <property type="term" value="F:oxidoreductase activity"/>
    <property type="evidence" value="ECO:0007669"/>
    <property type="project" value="UniProtKB-KW"/>
</dbReference>
<evidence type="ECO:0000313" key="7">
    <source>
        <dbReference type="EMBL" id="GAD51024.1"/>
    </source>
</evidence>
<name>U3A051_9SPHN</name>
<reference evidence="7 8" key="1">
    <citation type="submission" date="2013-09" db="EMBL/GenBank/DDBJ databases">
        <title>Whole genome shotgun sequence of Novosphingobium tardaugens NBRC 16725.</title>
        <authorList>
            <person name="Isaki S."/>
            <person name="Hosoyama A."/>
            <person name="Tsuchikane K."/>
            <person name="Katsumata H."/>
            <person name="Ando Y."/>
            <person name="Yamazaki S."/>
            <person name="Fujita N."/>
        </authorList>
    </citation>
    <scope>NUCLEOTIDE SEQUENCE [LARGE SCALE GENOMIC DNA]</scope>
    <source>
        <strain evidence="7 8">NBRC 16725</strain>
    </source>
</reference>
<keyword evidence="3" id="KW-0560">Oxidoreductase</keyword>
<keyword evidence="4" id="KW-0408">Iron</keyword>
<feature type="domain" description="Rieske" evidence="6">
    <location>
        <begin position="14"/>
        <end position="116"/>
    </location>
</feature>
<dbReference type="PROSITE" id="PS51296">
    <property type="entry name" value="RIESKE"/>
    <property type="match status" value="1"/>
</dbReference>
<dbReference type="InterPro" id="IPR017941">
    <property type="entry name" value="Rieske_2Fe-2S"/>
</dbReference>
<dbReference type="EMBL" id="BASZ01000014">
    <property type="protein sequence ID" value="GAD51024.1"/>
    <property type="molecule type" value="Genomic_DNA"/>
</dbReference>
<evidence type="ECO:0000256" key="4">
    <source>
        <dbReference type="ARBA" id="ARBA00023004"/>
    </source>
</evidence>
<dbReference type="PANTHER" id="PTHR21266:SF60">
    <property type="entry name" value="3-KETOSTEROID-9-ALPHA-MONOOXYGENASE, OXYGENASE COMPONENT"/>
    <property type="match status" value="1"/>
</dbReference>
<sequence>MLTTKQPVLKNFWYATVPLSAIADGPAPFRIMGEDIVLFLDEAGEPAALLDRCCHRTAKLSKGWCAKGEIVCGYHGWRYNRTGQVTLVPQQKQGQTTPDFRVESFHCKARYGYVWVCLGEPLADIPEIAEDSEPGFRRIQQFHEVWHCSPLRFMENSFDNAHFAFVHKGTFGDMAQPVPKRYKMTETDFGFEADAVVDVLNPPASHRVTGTTEPEIERRLRNRWYLPFSRRLDIEYPTGMRHIIFNCATPIDDQSISIAQILFRNDREDDCSTAELIAWDQAVIDEDKEILESTDYDAPLDTSTGEESSMISDQPGLIVRKRLLRLLRDHGEEEQRAEHTARFRGSPVTAVSQPSVFLAAQGN</sequence>
<keyword evidence="2" id="KW-0479">Metal-binding</keyword>
<comment type="caution">
    <text evidence="7">The sequence shown here is derived from an EMBL/GenBank/DDBJ whole genome shotgun (WGS) entry which is preliminary data.</text>
</comment>
<evidence type="ECO:0000259" key="6">
    <source>
        <dbReference type="PROSITE" id="PS51296"/>
    </source>
</evidence>